<dbReference type="EMBL" id="LR796259">
    <property type="protein sequence ID" value="CAB4132236.1"/>
    <property type="molecule type" value="Genomic_DNA"/>
</dbReference>
<keyword evidence="1" id="KW-0175">Coiled coil</keyword>
<sequence length="622" mass="66023">MAQAQEAELLYKIRVEASQAIKDMEAASGQLKSFNKEAANSATGAMNMGRGLQNASYQIQDFIVQTTNGTDALKAFAMQAPQLLGGFGAVGAVVGVIASLTPVVVEFFKSFNGGLKTFTEASKEAETAQKELKDSIVNVTSRKDLDPLIDAYKQADAQVRKLILTNIELNLVISQVAAKDLRNTLLNSIDEGIKQVGVFKGLWIELLDTVKNAYAFTGKNQSFIRDPSENLKSGFGITGDQLETIKQSQEAFKNAKMSATDFLSTVAKIYEATPKPTKDFTEWVQNIQKATKAQVELEKATKQYEDAQKRIASGDLSTVKGAEEAHKAWEKAMDKEIDQITKEFEAVEKLHEAHLKEGKALEAAANPQVAYNQALEKANVLLNDNAISAAGYEDAVKKASKTLANSNTLVNGFGDALTTAFTAATIGGKSFGEVMTGLAKDIEAAIMKIMIIEPMIQRLKLSMVQSGFFGGTDYNASTPGFIGPAAPVASANGNVFSGSISSGTSNVIPFATGGVVNSARYFPMAGGKTGLMGEAGAEAIMPLKRDSSGKLGVAASGGGGGSTQVNIYNETGGTVETKERKNPDGTSAIDVYIKKAVADGIAQGQFDKPMAASYGLRRQGSR</sequence>
<protein>
    <recommendedName>
        <fullName evidence="3">Bacteriophage lambda, GpH, tail tape measure, C-terminal</fullName>
    </recommendedName>
</protein>
<accession>A0A6J5LGJ0</accession>
<organism evidence="2">
    <name type="scientific">uncultured Caudovirales phage</name>
    <dbReference type="NCBI Taxonomy" id="2100421"/>
    <lineage>
        <taxon>Viruses</taxon>
        <taxon>Duplodnaviria</taxon>
        <taxon>Heunggongvirae</taxon>
        <taxon>Uroviricota</taxon>
        <taxon>Caudoviricetes</taxon>
        <taxon>Peduoviridae</taxon>
        <taxon>Maltschvirus</taxon>
        <taxon>Maltschvirus maltsch</taxon>
    </lineage>
</organism>
<gene>
    <name evidence="2" type="ORF">UFOVP139_51</name>
</gene>
<evidence type="ECO:0000256" key="1">
    <source>
        <dbReference type="SAM" id="Coils"/>
    </source>
</evidence>
<feature type="coiled-coil region" evidence="1">
    <location>
        <begin position="287"/>
        <end position="339"/>
    </location>
</feature>
<evidence type="ECO:0008006" key="3">
    <source>
        <dbReference type="Google" id="ProtNLM"/>
    </source>
</evidence>
<proteinExistence type="predicted"/>
<evidence type="ECO:0000313" key="2">
    <source>
        <dbReference type="EMBL" id="CAB4132236.1"/>
    </source>
</evidence>
<reference evidence="2" key="1">
    <citation type="submission" date="2020-04" db="EMBL/GenBank/DDBJ databases">
        <authorList>
            <person name="Chiriac C."/>
            <person name="Salcher M."/>
            <person name="Ghai R."/>
            <person name="Kavagutti S V."/>
        </authorList>
    </citation>
    <scope>NUCLEOTIDE SEQUENCE</scope>
</reference>
<name>A0A6J5LGJ0_9CAUD</name>